<keyword evidence="2" id="KW-0812">Transmembrane</keyword>
<dbReference type="InterPro" id="IPR052786">
    <property type="entry name" value="Spore_wall_assembly"/>
</dbReference>
<evidence type="ECO:0000313" key="4">
    <source>
        <dbReference type="Proteomes" id="UP000027361"/>
    </source>
</evidence>
<gene>
    <name evidence="3" type="ORF">K437DRAFT_674</name>
</gene>
<evidence type="ECO:0000256" key="1">
    <source>
        <dbReference type="SAM" id="MobiDB-lite"/>
    </source>
</evidence>
<dbReference type="PANTHER" id="PTHR34292:SF2">
    <property type="entry name" value="OUTER SPORE WALL PROTEIN LDS1"/>
    <property type="match status" value="1"/>
</dbReference>
<feature type="transmembrane region" description="Helical" evidence="2">
    <location>
        <begin position="37"/>
        <end position="55"/>
    </location>
</feature>
<feature type="transmembrane region" description="Helical" evidence="2">
    <location>
        <begin position="183"/>
        <end position="206"/>
    </location>
</feature>
<dbReference type="PANTHER" id="PTHR34292">
    <property type="entry name" value="OUTER SPORE WALL PROTEIN LDS1"/>
    <property type="match status" value="1"/>
</dbReference>
<keyword evidence="4" id="KW-1185">Reference proteome</keyword>
<feature type="region of interest" description="Disordered" evidence="1">
    <location>
        <begin position="308"/>
        <end position="384"/>
    </location>
</feature>
<evidence type="ECO:0000313" key="3">
    <source>
        <dbReference type="EMBL" id="KDN53521.1"/>
    </source>
</evidence>
<name>A0A066WI60_TILAU</name>
<protein>
    <submittedName>
        <fullName evidence="3">Uncharacterized protein</fullName>
    </submittedName>
</protein>
<dbReference type="RefSeq" id="XP_013246339.1">
    <property type="nucleotide sequence ID" value="XM_013390885.1"/>
</dbReference>
<dbReference type="HOGENOM" id="CLU_057756_0_0_1"/>
<dbReference type="EMBL" id="JMSN01000001">
    <property type="protein sequence ID" value="KDN53521.1"/>
    <property type="molecule type" value="Genomic_DNA"/>
</dbReference>
<sequence length="400" mass="44688">MPQEFLHVSPTYVFVGAYRLLHDPQLWKPMWAKCSKAAKRASLIAGAWAFFTWPIQKWFVSFFMSTSASVTGMKGIYNTLTRTADRVDDPLGFTLPLPSLTTFAAMVFVASQCQTIIEFFLRRQLAEYRNKAYDVTVASRGKTADWWIPYQEEWEEPPYEKAQKNSKKAPLYRRLASPIITRVMLRVVLLPLDFIPFLSLAVGAYLRSFSYGRQLLTPFFAAKRMTPMQVDLFMTERQFSLRAFGFACATAERMPLIGIALSISNRVGAAMLAHDLEKRQHAFASGELKKLTKEETYNLGEIRGWKDLARPSSPSSSQRNKLPFAPQGENDFVMPGATVSPQAAAAEQARRRQVASRSSLAGAAVVPPPLPSRPAAAALYDDVPPAYTEQDARQAVGGQP</sequence>
<organism evidence="3 4">
    <name type="scientific">Tilletiaria anomala (strain ATCC 24038 / CBS 436.72 / UBC 951)</name>
    <dbReference type="NCBI Taxonomy" id="1037660"/>
    <lineage>
        <taxon>Eukaryota</taxon>
        <taxon>Fungi</taxon>
        <taxon>Dikarya</taxon>
        <taxon>Basidiomycota</taxon>
        <taxon>Ustilaginomycotina</taxon>
        <taxon>Exobasidiomycetes</taxon>
        <taxon>Georgefischeriales</taxon>
        <taxon>Tilletiariaceae</taxon>
        <taxon>Tilletiaria</taxon>
    </lineage>
</organism>
<dbReference type="InParanoid" id="A0A066WI60"/>
<dbReference type="OMA" id="WAYELIE"/>
<reference evidence="3 4" key="1">
    <citation type="submission" date="2014-05" db="EMBL/GenBank/DDBJ databases">
        <title>Draft genome sequence of a rare smut relative, Tilletiaria anomala UBC 951.</title>
        <authorList>
            <consortium name="DOE Joint Genome Institute"/>
            <person name="Toome M."/>
            <person name="Kuo A."/>
            <person name="Henrissat B."/>
            <person name="Lipzen A."/>
            <person name="Tritt A."/>
            <person name="Yoshinaga Y."/>
            <person name="Zane M."/>
            <person name="Barry K."/>
            <person name="Grigoriev I.V."/>
            <person name="Spatafora J.W."/>
            <person name="Aimea M.C."/>
        </authorList>
    </citation>
    <scope>NUCLEOTIDE SEQUENCE [LARGE SCALE GENOMIC DNA]</scope>
    <source>
        <strain evidence="3 4">UBC 951</strain>
    </source>
</reference>
<dbReference type="Proteomes" id="UP000027361">
    <property type="component" value="Unassembled WGS sequence"/>
</dbReference>
<comment type="caution">
    <text evidence="3">The sequence shown here is derived from an EMBL/GenBank/DDBJ whole genome shotgun (WGS) entry which is preliminary data.</text>
</comment>
<feature type="compositionally biased region" description="Low complexity" evidence="1">
    <location>
        <begin position="355"/>
        <end position="365"/>
    </location>
</feature>
<proteinExistence type="predicted"/>
<dbReference type="OrthoDB" id="10012223at2759"/>
<feature type="transmembrane region" description="Helical" evidence="2">
    <location>
        <begin position="100"/>
        <end position="121"/>
    </location>
</feature>
<accession>A0A066WI60</accession>
<dbReference type="GeneID" id="25267698"/>
<dbReference type="STRING" id="1037660.A0A066WI60"/>
<evidence type="ECO:0000256" key="2">
    <source>
        <dbReference type="SAM" id="Phobius"/>
    </source>
</evidence>
<keyword evidence="2" id="KW-0472">Membrane</keyword>
<dbReference type="AlphaFoldDB" id="A0A066WI60"/>
<keyword evidence="2" id="KW-1133">Transmembrane helix</keyword>